<evidence type="ECO:0000313" key="1">
    <source>
        <dbReference type="EMBL" id="SCM77651.1"/>
    </source>
</evidence>
<protein>
    <submittedName>
        <fullName evidence="1">Uncharacterized protein</fullName>
    </submittedName>
</protein>
<sequence>MSEFRQNRDSGIRVGCDAIPCK</sequence>
<dbReference type="EMBL" id="FMJD01000008">
    <property type="protein sequence ID" value="SCM77651.1"/>
    <property type="molecule type" value="Genomic_DNA"/>
</dbReference>
<accession>A0A212LJC9</accession>
<gene>
    <name evidence="1" type="ORF">KL86PLE_41456</name>
</gene>
<reference evidence="1" key="1">
    <citation type="submission" date="2016-08" db="EMBL/GenBank/DDBJ databases">
        <authorList>
            <person name="Seilhamer J.J."/>
        </authorList>
    </citation>
    <scope>NUCLEOTIDE SEQUENCE</scope>
    <source>
        <strain evidence="1">86</strain>
    </source>
</reference>
<dbReference type="AlphaFoldDB" id="A0A212LJC9"/>
<organism evidence="1">
    <name type="scientific">uncultured Pleomorphomonas sp</name>
    <dbReference type="NCBI Taxonomy" id="442121"/>
    <lineage>
        <taxon>Bacteria</taxon>
        <taxon>Pseudomonadati</taxon>
        <taxon>Pseudomonadota</taxon>
        <taxon>Alphaproteobacteria</taxon>
        <taxon>Hyphomicrobiales</taxon>
        <taxon>Pleomorphomonadaceae</taxon>
        <taxon>Pleomorphomonas</taxon>
        <taxon>environmental samples</taxon>
    </lineage>
</organism>
<proteinExistence type="predicted"/>
<name>A0A212LJC9_9HYPH</name>